<reference evidence="1 2" key="1">
    <citation type="submission" date="2022-09" db="EMBL/GenBank/DDBJ databases">
        <authorList>
            <person name="Han X.L."/>
            <person name="Wang Q."/>
            <person name="Lu T."/>
        </authorList>
    </citation>
    <scope>NUCLEOTIDE SEQUENCE [LARGE SCALE GENOMIC DNA]</scope>
    <source>
        <strain evidence="1 2">WQ 127069</strain>
    </source>
</reference>
<proteinExistence type="predicted"/>
<evidence type="ECO:0000313" key="1">
    <source>
        <dbReference type="EMBL" id="MCU6797957.1"/>
    </source>
</evidence>
<comment type="caution">
    <text evidence="1">The sequence shown here is derived from an EMBL/GenBank/DDBJ whole genome shotgun (WGS) entry which is preliminary data.</text>
</comment>
<protein>
    <submittedName>
        <fullName evidence="1">Aspartyl-phosphate phosphatase Spo0E family protein</fullName>
    </submittedName>
</protein>
<keyword evidence="2" id="KW-1185">Reference proteome</keyword>
<dbReference type="InterPro" id="IPR036638">
    <property type="entry name" value="HLH_DNA-bd_sf"/>
</dbReference>
<name>A0ABT2UTI6_9BACL</name>
<gene>
    <name evidence="1" type="ORF">OB236_38115</name>
</gene>
<dbReference type="InterPro" id="IPR018540">
    <property type="entry name" value="Spo0E-like"/>
</dbReference>
<dbReference type="InterPro" id="IPR037208">
    <property type="entry name" value="Spo0E-like_sf"/>
</dbReference>
<dbReference type="RefSeq" id="WP_262688648.1">
    <property type="nucleotide sequence ID" value="NZ_JAOQIO010000124.1"/>
</dbReference>
<dbReference type="EMBL" id="JAOQIO010000124">
    <property type="protein sequence ID" value="MCU6797957.1"/>
    <property type="molecule type" value="Genomic_DNA"/>
</dbReference>
<organism evidence="1 2">
    <name type="scientific">Paenibacillus baimaensis</name>
    <dbReference type="NCBI Taxonomy" id="2982185"/>
    <lineage>
        <taxon>Bacteria</taxon>
        <taxon>Bacillati</taxon>
        <taxon>Bacillota</taxon>
        <taxon>Bacilli</taxon>
        <taxon>Bacillales</taxon>
        <taxon>Paenibacillaceae</taxon>
        <taxon>Paenibacillus</taxon>
    </lineage>
</organism>
<sequence length="62" mass="7069">MNIAAHIEQEILLLNQELHTLVTLKGYELTHSEVVNKSTELDQLIICAMNSQSKRFQNMQAS</sequence>
<accession>A0ABT2UTI6</accession>
<dbReference type="Gene3D" id="4.10.280.10">
    <property type="entry name" value="Helix-loop-helix DNA-binding domain"/>
    <property type="match status" value="1"/>
</dbReference>
<dbReference type="Proteomes" id="UP001652445">
    <property type="component" value="Unassembled WGS sequence"/>
</dbReference>
<dbReference type="Pfam" id="PF09388">
    <property type="entry name" value="SpoOE-like"/>
    <property type="match status" value="1"/>
</dbReference>
<evidence type="ECO:0000313" key="2">
    <source>
        <dbReference type="Proteomes" id="UP001652445"/>
    </source>
</evidence>
<dbReference type="SUPFAM" id="SSF140500">
    <property type="entry name" value="BAS1536-like"/>
    <property type="match status" value="1"/>
</dbReference>